<organism evidence="3 4">
    <name type="scientific">Oerskovia turbata</name>
    <dbReference type="NCBI Taxonomy" id="1713"/>
    <lineage>
        <taxon>Bacteria</taxon>
        <taxon>Bacillati</taxon>
        <taxon>Actinomycetota</taxon>
        <taxon>Actinomycetes</taxon>
        <taxon>Micrococcales</taxon>
        <taxon>Cellulomonadaceae</taxon>
        <taxon>Oerskovia</taxon>
    </lineage>
</organism>
<evidence type="ECO:0000313" key="4">
    <source>
        <dbReference type="Proteomes" id="UP000289805"/>
    </source>
</evidence>
<accession>A0A4Q1L1T0</accession>
<name>A0A4Q1L1T0_9CELL</name>
<feature type="compositionally biased region" description="Basic and acidic residues" evidence="1">
    <location>
        <begin position="83"/>
        <end position="101"/>
    </location>
</feature>
<evidence type="ECO:0000313" key="5">
    <source>
        <dbReference type="Proteomes" id="UP000290517"/>
    </source>
</evidence>
<gene>
    <name evidence="2" type="ORF">EQW73_01300</name>
    <name evidence="3" type="ORF">EQW78_04455</name>
</gene>
<dbReference type="EMBL" id="SDJQ01000006">
    <property type="protein sequence ID" value="RXR36020.1"/>
    <property type="molecule type" value="Genomic_DNA"/>
</dbReference>
<dbReference type="EMBL" id="SDJR01000001">
    <property type="protein sequence ID" value="RXR27971.1"/>
    <property type="molecule type" value="Genomic_DNA"/>
</dbReference>
<dbReference type="AlphaFoldDB" id="A0A4Q1L1T0"/>
<sequence length="156" mass="17060">MATWKQLVDDAPDLAARVRSRFEAADRHVLATRTLTGSPRVSGTEVGFWRDEVWIGSTSRSGRSMDLLVDPRFVLHSNPGDGSRADGDVKVDGTVRSAPRDDPDRAAVLAETGGAEPFQLFWLDLTRVVLTTVEGAVTRAETWRPGTGVDVVEQRD</sequence>
<evidence type="ECO:0000313" key="2">
    <source>
        <dbReference type="EMBL" id="RXR27971.1"/>
    </source>
</evidence>
<evidence type="ECO:0000313" key="3">
    <source>
        <dbReference type="EMBL" id="RXR36020.1"/>
    </source>
</evidence>
<dbReference type="SUPFAM" id="SSF50475">
    <property type="entry name" value="FMN-binding split barrel"/>
    <property type="match status" value="1"/>
</dbReference>
<dbReference type="Proteomes" id="UP000289805">
    <property type="component" value="Unassembled WGS sequence"/>
</dbReference>
<dbReference type="STRING" id="1713.GCA_000718325_01400"/>
<dbReference type="Gene3D" id="2.30.110.10">
    <property type="entry name" value="Electron Transport, Fmn-binding Protein, Chain A"/>
    <property type="match status" value="1"/>
</dbReference>
<dbReference type="OrthoDB" id="5115613at2"/>
<dbReference type="RefSeq" id="WP_030150938.1">
    <property type="nucleotide sequence ID" value="NZ_JOFV01000005.1"/>
</dbReference>
<dbReference type="Proteomes" id="UP000290517">
    <property type="component" value="Unassembled WGS sequence"/>
</dbReference>
<proteinExistence type="predicted"/>
<reference evidence="4 5" key="1">
    <citation type="submission" date="2019-01" db="EMBL/GenBank/DDBJ databases">
        <title>Oerskovia turbata Genome sequencing and assembly.</title>
        <authorList>
            <person name="Dou T."/>
        </authorList>
    </citation>
    <scope>NUCLEOTIDE SEQUENCE [LARGE SCALE GENOMIC DNA]</scope>
    <source>
        <strain evidence="3 4">JCM12123</strain>
        <strain evidence="2 5">JCM3160</strain>
    </source>
</reference>
<dbReference type="InterPro" id="IPR012349">
    <property type="entry name" value="Split_barrel_FMN-bd"/>
</dbReference>
<feature type="region of interest" description="Disordered" evidence="1">
    <location>
        <begin position="78"/>
        <end position="101"/>
    </location>
</feature>
<comment type="caution">
    <text evidence="3">The sequence shown here is derived from an EMBL/GenBank/DDBJ whole genome shotgun (WGS) entry which is preliminary data.</text>
</comment>
<keyword evidence="5" id="KW-1185">Reference proteome</keyword>
<protein>
    <submittedName>
        <fullName evidence="3">Pyridoxamine 5'-phosphate oxidase family protein</fullName>
    </submittedName>
</protein>
<evidence type="ECO:0000256" key="1">
    <source>
        <dbReference type="SAM" id="MobiDB-lite"/>
    </source>
</evidence>